<comment type="caution">
    <text evidence="2">The sequence shown here is derived from an EMBL/GenBank/DDBJ whole genome shotgun (WGS) entry which is preliminary data.</text>
</comment>
<protein>
    <submittedName>
        <fullName evidence="2">Uncharacterized protein</fullName>
    </submittedName>
</protein>
<dbReference type="RefSeq" id="WP_146460647.1">
    <property type="nucleotide sequence ID" value="NZ_SJPW01000006.1"/>
</dbReference>
<evidence type="ECO:0000256" key="1">
    <source>
        <dbReference type="SAM" id="MobiDB-lite"/>
    </source>
</evidence>
<accession>A0A5C6EIY0</accession>
<organism evidence="2 3">
    <name type="scientific">Rubripirellula tenax</name>
    <dbReference type="NCBI Taxonomy" id="2528015"/>
    <lineage>
        <taxon>Bacteria</taxon>
        <taxon>Pseudomonadati</taxon>
        <taxon>Planctomycetota</taxon>
        <taxon>Planctomycetia</taxon>
        <taxon>Pirellulales</taxon>
        <taxon>Pirellulaceae</taxon>
        <taxon>Rubripirellula</taxon>
    </lineage>
</organism>
<feature type="region of interest" description="Disordered" evidence="1">
    <location>
        <begin position="52"/>
        <end position="72"/>
    </location>
</feature>
<dbReference type="Proteomes" id="UP000318288">
    <property type="component" value="Unassembled WGS sequence"/>
</dbReference>
<dbReference type="EMBL" id="SJPW01000006">
    <property type="protein sequence ID" value="TWU49032.1"/>
    <property type="molecule type" value="Genomic_DNA"/>
</dbReference>
<evidence type="ECO:0000313" key="3">
    <source>
        <dbReference type="Proteomes" id="UP000318288"/>
    </source>
</evidence>
<proteinExistence type="predicted"/>
<keyword evidence="3" id="KW-1185">Reference proteome</keyword>
<evidence type="ECO:0000313" key="2">
    <source>
        <dbReference type="EMBL" id="TWU49032.1"/>
    </source>
</evidence>
<reference evidence="2 3" key="1">
    <citation type="submission" date="2019-02" db="EMBL/GenBank/DDBJ databases">
        <title>Deep-cultivation of Planctomycetes and their phenomic and genomic characterization uncovers novel biology.</title>
        <authorList>
            <person name="Wiegand S."/>
            <person name="Jogler M."/>
            <person name="Boedeker C."/>
            <person name="Pinto D."/>
            <person name="Vollmers J."/>
            <person name="Rivas-Marin E."/>
            <person name="Kohn T."/>
            <person name="Peeters S.H."/>
            <person name="Heuer A."/>
            <person name="Rast P."/>
            <person name="Oberbeckmann S."/>
            <person name="Bunk B."/>
            <person name="Jeske O."/>
            <person name="Meyerdierks A."/>
            <person name="Storesund J.E."/>
            <person name="Kallscheuer N."/>
            <person name="Luecker S."/>
            <person name="Lage O.M."/>
            <person name="Pohl T."/>
            <person name="Merkel B.J."/>
            <person name="Hornburger P."/>
            <person name="Mueller R.-W."/>
            <person name="Bruemmer F."/>
            <person name="Labrenz M."/>
            <person name="Spormann A.M."/>
            <person name="Op Den Camp H."/>
            <person name="Overmann J."/>
            <person name="Amann R."/>
            <person name="Jetten M.S.M."/>
            <person name="Mascher T."/>
            <person name="Medema M.H."/>
            <person name="Devos D.P."/>
            <person name="Kaster A.-K."/>
            <person name="Ovreas L."/>
            <person name="Rohde M."/>
            <person name="Galperin M.Y."/>
            <person name="Jogler C."/>
        </authorList>
    </citation>
    <scope>NUCLEOTIDE SEQUENCE [LARGE SCALE GENOMIC DNA]</scope>
    <source>
        <strain evidence="2 3">Poly51</strain>
    </source>
</reference>
<dbReference type="AlphaFoldDB" id="A0A5C6EIY0"/>
<gene>
    <name evidence="2" type="ORF">Poly51_49360</name>
</gene>
<name>A0A5C6EIY0_9BACT</name>
<sequence>MVKVVATNDQAKLLAESNESVEFVDANGKRLGTLMRPPSDEDIRIAKERIAGDGKRHTTDEVVTRLRSLEQS</sequence>